<dbReference type="Gene3D" id="3.30.40.10">
    <property type="entry name" value="Zinc/RING finger domain, C3HC4 (zinc finger)"/>
    <property type="match status" value="1"/>
</dbReference>
<dbReference type="GO" id="GO:0061630">
    <property type="term" value="F:ubiquitin protein ligase activity"/>
    <property type="evidence" value="ECO:0007669"/>
    <property type="project" value="TreeGrafter"/>
</dbReference>
<dbReference type="EMBL" id="LJSK01000081">
    <property type="protein sequence ID" value="KPI87584.1"/>
    <property type="molecule type" value="Genomic_DNA"/>
</dbReference>
<evidence type="ECO:0000256" key="3">
    <source>
        <dbReference type="ARBA" id="ARBA00022723"/>
    </source>
</evidence>
<comment type="caution">
    <text evidence="9">The sequence shown here is derived from an EMBL/GenBank/DDBJ whole genome shotgun (WGS) entry which is preliminary data.</text>
</comment>
<dbReference type="GO" id="GO:0000209">
    <property type="term" value="P:protein polyubiquitination"/>
    <property type="evidence" value="ECO:0007669"/>
    <property type="project" value="TreeGrafter"/>
</dbReference>
<comment type="subcellular location">
    <subcellularLocation>
        <location evidence="1">Cytoplasm</location>
    </subcellularLocation>
</comment>
<organism evidence="9 10">
    <name type="scientific">Leptomonas seymouri</name>
    <dbReference type="NCBI Taxonomy" id="5684"/>
    <lineage>
        <taxon>Eukaryota</taxon>
        <taxon>Discoba</taxon>
        <taxon>Euglenozoa</taxon>
        <taxon>Kinetoplastea</taxon>
        <taxon>Metakinetoplastina</taxon>
        <taxon>Trypanosomatida</taxon>
        <taxon>Trypanosomatidae</taxon>
        <taxon>Leishmaniinae</taxon>
        <taxon>Leptomonas</taxon>
    </lineage>
</organism>
<evidence type="ECO:0000256" key="4">
    <source>
        <dbReference type="ARBA" id="ARBA00022771"/>
    </source>
</evidence>
<evidence type="ECO:0000256" key="6">
    <source>
        <dbReference type="PROSITE-ProRule" id="PRU00175"/>
    </source>
</evidence>
<dbReference type="InterPro" id="IPR051438">
    <property type="entry name" value="RNF_E3_ubiq-protein_ligase"/>
</dbReference>
<dbReference type="InterPro" id="IPR017907">
    <property type="entry name" value="Znf_RING_CS"/>
</dbReference>
<dbReference type="SUPFAM" id="SSF57850">
    <property type="entry name" value="RING/U-box"/>
    <property type="match status" value="1"/>
</dbReference>
<feature type="domain" description="RING-type" evidence="8">
    <location>
        <begin position="17"/>
        <end position="51"/>
    </location>
</feature>
<gene>
    <name evidence="9" type="ORF">ABL78_3335</name>
</gene>
<dbReference type="GO" id="GO:0005737">
    <property type="term" value="C:cytoplasm"/>
    <property type="evidence" value="ECO:0007669"/>
    <property type="project" value="UniProtKB-SubCell"/>
</dbReference>
<dbReference type="OrthoDB" id="1630758at2759"/>
<reference evidence="9 10" key="1">
    <citation type="journal article" date="2015" name="PLoS Pathog.">
        <title>Leptomonas seymouri: Adaptations to the Dixenous Life Cycle Analyzed by Genome Sequencing, Transcriptome Profiling and Co-infection with Leishmania donovani.</title>
        <authorList>
            <person name="Kraeva N."/>
            <person name="Butenko A."/>
            <person name="Hlavacova J."/>
            <person name="Kostygov A."/>
            <person name="Myskova J."/>
            <person name="Grybchuk D."/>
            <person name="Lestinova T."/>
            <person name="Votypka J."/>
            <person name="Volf P."/>
            <person name="Opperdoes F."/>
            <person name="Flegontov P."/>
            <person name="Lukes J."/>
            <person name="Yurchenko V."/>
        </authorList>
    </citation>
    <scope>NUCLEOTIDE SEQUENCE [LARGE SCALE GENOMIC DNA]</scope>
    <source>
        <strain evidence="9 10">ATCC 30220</strain>
    </source>
</reference>
<evidence type="ECO:0000256" key="2">
    <source>
        <dbReference type="ARBA" id="ARBA00022490"/>
    </source>
</evidence>
<evidence type="ECO:0000256" key="1">
    <source>
        <dbReference type="ARBA" id="ARBA00004496"/>
    </source>
</evidence>
<keyword evidence="3" id="KW-0479">Metal-binding</keyword>
<dbReference type="SMART" id="SM00184">
    <property type="entry name" value="RING"/>
    <property type="match status" value="1"/>
</dbReference>
<evidence type="ECO:0000313" key="9">
    <source>
        <dbReference type="EMBL" id="KPI87584.1"/>
    </source>
</evidence>
<dbReference type="PANTHER" id="PTHR46016">
    <property type="entry name" value="ZINC FINGER, RING/FYVE/PHD-TYPE"/>
    <property type="match status" value="1"/>
</dbReference>
<evidence type="ECO:0000256" key="5">
    <source>
        <dbReference type="ARBA" id="ARBA00022833"/>
    </source>
</evidence>
<sequence length="454" mass="51635">MSKYFEPDTTFGKDAECAVCCCLWTNPVEVNNCQHIFCRECVANLDLCPVCCGPVDHLNTPGKFILRLLDLTRGKCSACAWRGTYKDFISKHAKCLKEGEVMRSREDTNATAPEAEPMHEYYLEEGWPAAHSLARLAAASPTLTSTNSATQNAPQPAPAIAADNPEKRDLSHVSNAAREVSAEPTHAQRARWQQTLTSTARDFGMPEGEFKELVRRFPDFASLVTDRSSRLELRWRDACRLLRFMNYPSHPDDVKNLFEMAERSPKTDSISFNTLCLWLMMNRRSPAQWYQMSDAPYRQILQVAQLLDVEATGLFTVEQCRILAEQYFERDVEDSEWSQITPLLRSKDAGIRQSFIPSNRCHPDPLEDFTQSAVKLPLHDALCSFARHVNELKSLKLQSPVQQRQADFVHRIKKIVGYYEPDALPQLETTLQKFNGEEESLLMTLTAMYGPEPM</sequence>
<accession>A0A0N1ILD7</accession>
<feature type="compositionally biased region" description="Low complexity" evidence="7">
    <location>
        <begin position="149"/>
        <end position="163"/>
    </location>
</feature>
<dbReference type="GO" id="GO:0008270">
    <property type="term" value="F:zinc ion binding"/>
    <property type="evidence" value="ECO:0007669"/>
    <property type="project" value="UniProtKB-KW"/>
</dbReference>
<dbReference type="OMA" id="ECAVCCC"/>
<name>A0A0N1ILD7_LEPSE</name>
<keyword evidence="10" id="KW-1185">Reference proteome</keyword>
<dbReference type="InterPro" id="IPR013083">
    <property type="entry name" value="Znf_RING/FYVE/PHD"/>
</dbReference>
<dbReference type="Proteomes" id="UP000038009">
    <property type="component" value="Unassembled WGS sequence"/>
</dbReference>
<dbReference type="PANTHER" id="PTHR46016:SF4">
    <property type="entry name" value="E3 UBIQUITIN-PROTEIN LIGASE RNF166"/>
    <property type="match status" value="1"/>
</dbReference>
<evidence type="ECO:0000259" key="8">
    <source>
        <dbReference type="PROSITE" id="PS50089"/>
    </source>
</evidence>
<keyword evidence="2" id="KW-0963">Cytoplasm</keyword>
<dbReference type="GO" id="GO:0006511">
    <property type="term" value="P:ubiquitin-dependent protein catabolic process"/>
    <property type="evidence" value="ECO:0007669"/>
    <property type="project" value="TreeGrafter"/>
</dbReference>
<dbReference type="PROSITE" id="PS00518">
    <property type="entry name" value="ZF_RING_1"/>
    <property type="match status" value="1"/>
</dbReference>
<keyword evidence="5" id="KW-0862">Zinc</keyword>
<dbReference type="AlphaFoldDB" id="A0A0N1ILD7"/>
<dbReference type="InterPro" id="IPR001841">
    <property type="entry name" value="Znf_RING"/>
</dbReference>
<dbReference type="VEuPathDB" id="TriTrypDB:Lsey_0081_0120"/>
<feature type="region of interest" description="Disordered" evidence="7">
    <location>
        <begin position="142"/>
        <end position="167"/>
    </location>
</feature>
<keyword evidence="4 6" id="KW-0863">Zinc-finger</keyword>
<evidence type="ECO:0000313" key="10">
    <source>
        <dbReference type="Proteomes" id="UP000038009"/>
    </source>
</evidence>
<protein>
    <recommendedName>
        <fullName evidence="8">RING-type domain-containing protein</fullName>
    </recommendedName>
</protein>
<proteinExistence type="predicted"/>
<evidence type="ECO:0000256" key="7">
    <source>
        <dbReference type="SAM" id="MobiDB-lite"/>
    </source>
</evidence>
<dbReference type="PROSITE" id="PS50089">
    <property type="entry name" value="ZF_RING_2"/>
    <property type="match status" value="1"/>
</dbReference>